<reference evidence="2 3" key="1">
    <citation type="submission" date="2022-10" db="EMBL/GenBank/DDBJ databases">
        <authorList>
            <person name="Xie J."/>
            <person name="Shen N."/>
        </authorList>
    </citation>
    <scope>NUCLEOTIDE SEQUENCE [LARGE SCALE GENOMIC DNA]</scope>
    <source>
        <strain evidence="2 3">DSM 41681</strain>
    </source>
</reference>
<comment type="caution">
    <text evidence="2">The sequence shown here is derived from an EMBL/GenBank/DDBJ whole genome shotgun (WGS) entry which is preliminary data.</text>
</comment>
<keyword evidence="1" id="KW-0812">Transmembrane</keyword>
<evidence type="ECO:0000313" key="3">
    <source>
        <dbReference type="Proteomes" id="UP001352223"/>
    </source>
</evidence>
<evidence type="ECO:0000256" key="1">
    <source>
        <dbReference type="SAM" id="Phobius"/>
    </source>
</evidence>
<dbReference type="EMBL" id="JAOZYB010000007">
    <property type="protein sequence ID" value="MEB3959161.1"/>
    <property type="molecule type" value="Genomic_DNA"/>
</dbReference>
<accession>A0ABU6C4W5</accession>
<evidence type="ECO:0008006" key="4">
    <source>
        <dbReference type="Google" id="ProtNLM"/>
    </source>
</evidence>
<sequence>MTTLRWERRRQAAAYVLLGTVAAALIAALVFVSAAPGLPSAWWPQAGGAFAASPDVSAFDAGPMLPGPGAARGQTPSAGPVRAKDVCDAVVGPAHVYCLGAPAPDAAPSRPPTLADSWPLGVLAVGITVLYVLRRRRRGL</sequence>
<gene>
    <name evidence="2" type="ORF">OKJ48_02650</name>
</gene>
<organism evidence="2 3">
    <name type="scientific">Streptomyces kunmingensis</name>
    <dbReference type="NCBI Taxonomy" id="68225"/>
    <lineage>
        <taxon>Bacteria</taxon>
        <taxon>Bacillati</taxon>
        <taxon>Actinomycetota</taxon>
        <taxon>Actinomycetes</taxon>
        <taxon>Kitasatosporales</taxon>
        <taxon>Streptomycetaceae</taxon>
        <taxon>Streptomyces</taxon>
    </lineage>
</organism>
<feature type="transmembrane region" description="Helical" evidence="1">
    <location>
        <begin position="117"/>
        <end position="133"/>
    </location>
</feature>
<dbReference type="Proteomes" id="UP001352223">
    <property type="component" value="Unassembled WGS sequence"/>
</dbReference>
<evidence type="ECO:0000313" key="2">
    <source>
        <dbReference type="EMBL" id="MEB3959161.1"/>
    </source>
</evidence>
<protein>
    <recommendedName>
        <fullName evidence="4">MYXO-CTERM domain-containing protein</fullName>
    </recommendedName>
</protein>
<feature type="transmembrane region" description="Helical" evidence="1">
    <location>
        <begin position="12"/>
        <end position="35"/>
    </location>
</feature>
<keyword evidence="1" id="KW-1133">Transmembrane helix</keyword>
<proteinExistence type="predicted"/>
<dbReference type="RefSeq" id="WP_324766146.1">
    <property type="nucleotide sequence ID" value="NZ_BAAATS010000073.1"/>
</dbReference>
<keyword evidence="3" id="KW-1185">Reference proteome</keyword>
<keyword evidence="1" id="KW-0472">Membrane</keyword>
<name>A0ABU6C4W5_9ACTN</name>